<dbReference type="Gene3D" id="3.40.50.80">
    <property type="entry name" value="Nucleotide-binding domain of ferredoxin-NADP reductase (FNR) module"/>
    <property type="match status" value="1"/>
</dbReference>
<dbReference type="Proteomes" id="UP000694867">
    <property type="component" value="Unplaced"/>
</dbReference>
<dbReference type="GO" id="GO:0005829">
    <property type="term" value="C:cytosol"/>
    <property type="evidence" value="ECO:0007669"/>
    <property type="project" value="TreeGrafter"/>
</dbReference>
<proteinExistence type="predicted"/>
<name>A0AAJ6VZ98_9ACAR</name>
<reference evidence="7" key="1">
    <citation type="submission" date="2025-08" db="UniProtKB">
        <authorList>
            <consortium name="RefSeq"/>
        </authorList>
    </citation>
    <scope>IDENTIFICATION</scope>
</reference>
<dbReference type="InterPro" id="IPR039261">
    <property type="entry name" value="FNR_nucleotide-bd"/>
</dbReference>
<dbReference type="InterPro" id="IPR001709">
    <property type="entry name" value="Flavoprot_Pyr_Nucl_cyt_Rdtase"/>
</dbReference>
<keyword evidence="6" id="KW-1185">Reference proteome</keyword>
<dbReference type="InterPro" id="IPR003097">
    <property type="entry name" value="CysJ-like_FAD-binding"/>
</dbReference>
<keyword evidence="4" id="KW-0560">Oxidoreductase</keyword>
<dbReference type="GO" id="GO:0009086">
    <property type="term" value="P:methionine biosynthetic process"/>
    <property type="evidence" value="ECO:0007669"/>
    <property type="project" value="TreeGrafter"/>
</dbReference>
<evidence type="ECO:0000259" key="5">
    <source>
        <dbReference type="Pfam" id="PF00667"/>
    </source>
</evidence>
<dbReference type="InterPro" id="IPR017938">
    <property type="entry name" value="Riboflavin_synthase-like_b-brl"/>
</dbReference>
<accession>A0AAJ6VZ98</accession>
<organism evidence="6 7">
    <name type="scientific">Galendromus occidentalis</name>
    <name type="common">western predatory mite</name>
    <dbReference type="NCBI Taxonomy" id="34638"/>
    <lineage>
        <taxon>Eukaryota</taxon>
        <taxon>Metazoa</taxon>
        <taxon>Ecdysozoa</taxon>
        <taxon>Arthropoda</taxon>
        <taxon>Chelicerata</taxon>
        <taxon>Arachnida</taxon>
        <taxon>Acari</taxon>
        <taxon>Parasitiformes</taxon>
        <taxon>Mesostigmata</taxon>
        <taxon>Gamasina</taxon>
        <taxon>Phytoseioidea</taxon>
        <taxon>Phytoseiidae</taxon>
        <taxon>Typhlodrominae</taxon>
        <taxon>Galendromus</taxon>
    </lineage>
</organism>
<evidence type="ECO:0000313" key="6">
    <source>
        <dbReference type="Proteomes" id="UP000694867"/>
    </source>
</evidence>
<dbReference type="InterPro" id="IPR023173">
    <property type="entry name" value="NADPH_Cyt_P450_Rdtase_alpha"/>
</dbReference>
<dbReference type="SUPFAM" id="SSF63380">
    <property type="entry name" value="Riboflavin synthase domain-like"/>
    <property type="match status" value="1"/>
</dbReference>
<comment type="cofactor">
    <cofactor evidence="1">
        <name>FAD</name>
        <dbReference type="ChEBI" id="CHEBI:57692"/>
    </cofactor>
</comment>
<feature type="domain" description="Sulfite reductase [NADPH] flavoprotein alpha-component-like FAD-binding" evidence="5">
    <location>
        <begin position="42"/>
        <end position="260"/>
    </location>
</feature>
<dbReference type="GO" id="GO:0050667">
    <property type="term" value="P:homocysteine metabolic process"/>
    <property type="evidence" value="ECO:0007669"/>
    <property type="project" value="TreeGrafter"/>
</dbReference>
<evidence type="ECO:0000256" key="1">
    <source>
        <dbReference type="ARBA" id="ARBA00001974"/>
    </source>
</evidence>
<dbReference type="RefSeq" id="XP_003745473.2">
    <property type="nucleotide sequence ID" value="XM_003745425.3"/>
</dbReference>
<dbReference type="GO" id="GO:0010181">
    <property type="term" value="F:FMN binding"/>
    <property type="evidence" value="ECO:0007669"/>
    <property type="project" value="TreeGrafter"/>
</dbReference>
<dbReference type="SUPFAM" id="SSF52343">
    <property type="entry name" value="Ferredoxin reductase-like, C-terminal NADP-linked domain"/>
    <property type="match status" value="1"/>
</dbReference>
<dbReference type="AlphaFoldDB" id="A0AAJ6VZ98"/>
<dbReference type="GeneID" id="100902504"/>
<dbReference type="Gene3D" id="1.20.990.10">
    <property type="entry name" value="NADPH-cytochrome p450 Reductase, Chain A, domain 3"/>
    <property type="match status" value="1"/>
</dbReference>
<dbReference type="GO" id="GO:0030586">
    <property type="term" value="F:[methionine synthase] reductase (NADPH) activity"/>
    <property type="evidence" value="ECO:0007669"/>
    <property type="project" value="TreeGrafter"/>
</dbReference>
<dbReference type="PANTHER" id="PTHR19384:SF84">
    <property type="entry name" value="METHIONINE SYNTHASE REDUCTASE"/>
    <property type="match status" value="1"/>
</dbReference>
<protein>
    <submittedName>
        <fullName evidence="7">Methionine synthase reductase</fullName>
    </submittedName>
</protein>
<dbReference type="PRINTS" id="PR00371">
    <property type="entry name" value="FPNCR"/>
</dbReference>
<evidence type="ECO:0000313" key="7">
    <source>
        <dbReference type="RefSeq" id="XP_003745473.2"/>
    </source>
</evidence>
<evidence type="ECO:0000256" key="3">
    <source>
        <dbReference type="ARBA" id="ARBA00022827"/>
    </source>
</evidence>
<gene>
    <name evidence="7" type="primary">LOC100902504</name>
</gene>
<dbReference type="KEGG" id="goe:100902504"/>
<dbReference type="GO" id="GO:0050660">
    <property type="term" value="F:flavin adenine dinucleotide binding"/>
    <property type="evidence" value="ECO:0007669"/>
    <property type="project" value="TreeGrafter"/>
</dbReference>
<evidence type="ECO:0000256" key="4">
    <source>
        <dbReference type="ARBA" id="ARBA00023002"/>
    </source>
</evidence>
<evidence type="ECO:0000256" key="2">
    <source>
        <dbReference type="ARBA" id="ARBA00022630"/>
    </source>
</evidence>
<keyword evidence="3" id="KW-0274">FAD</keyword>
<keyword evidence="2" id="KW-0285">Flavoprotein</keyword>
<dbReference type="Gene3D" id="2.40.30.10">
    <property type="entry name" value="Translation factors"/>
    <property type="match status" value="1"/>
</dbReference>
<sequence length="451" mass="50810">MNGALPRCLPPCVRVDVENQDADRETAGLESTHPQNGAPMPFQDGELFDLTFKSRKRLHTGDSSVPAYEIVFQREGGAEGEFIAPGRAIGFICPNDEDEVERTISLLGLEGNAVLRVSAEDNEAAEKRFNRQFRYIPATCTVKHLLTSVLDLRTVLKKIFLKILGDCCPEKSEDRRKLYEMSVRTELYTKNVLEDRMMIFDILEAFPSCKPSLSVLIENLSRLGPRFFSVANFDSRRIRIIYRPMTFRSCGKVLTGQCSTYFEKIDRIEDIMQRASVSDNADSITSPSESVKCYLRSNVRNFSFPGEEPRPLIYICHGTGVAPLEAYLDWLEKSGSAVQDCEKWLFYGCRDISKDSLLSIEKARELGFRVIVRESRVLPKQGYIQTAIPAYSADLRRLVNSCDGSILICGDYNTMAAQTLRVLETVFGAGDAPKTVAELLEENKIKLDVWT</sequence>
<dbReference type="Pfam" id="PF00667">
    <property type="entry name" value="FAD_binding_1"/>
    <property type="match status" value="1"/>
</dbReference>
<dbReference type="PANTHER" id="PTHR19384">
    <property type="entry name" value="NITRIC OXIDE SYNTHASE-RELATED"/>
    <property type="match status" value="1"/>
</dbReference>